<evidence type="ECO:0000256" key="8">
    <source>
        <dbReference type="ARBA" id="ARBA00022833"/>
    </source>
</evidence>
<dbReference type="PANTHER" id="PTHR30313">
    <property type="entry name" value="DNA PRIMASE"/>
    <property type="match status" value="1"/>
</dbReference>
<dbReference type="EMBL" id="JAJJML010000001">
    <property type="protein sequence ID" value="MCC9033849.1"/>
    <property type="molecule type" value="Genomic_DNA"/>
</dbReference>
<accession>A0A9Q3YQI3</accession>
<keyword evidence="10 12" id="KW-0238">DNA-binding</keyword>
<comment type="similarity">
    <text evidence="12 13">Belongs to the DnaG primase family.</text>
</comment>
<dbReference type="InterPro" id="IPR013264">
    <property type="entry name" value="DNAG_N"/>
</dbReference>
<evidence type="ECO:0000256" key="2">
    <source>
        <dbReference type="ARBA" id="ARBA00022515"/>
    </source>
</evidence>
<comment type="function">
    <text evidence="12 13">RNA polymerase that catalyzes the synthesis of short RNA molecules used as primers for DNA polymerase during DNA replication.</text>
</comment>
<evidence type="ECO:0000256" key="12">
    <source>
        <dbReference type="HAMAP-Rule" id="MF_00974"/>
    </source>
</evidence>
<comment type="catalytic activity">
    <reaction evidence="12">
        <text>ssDNA + n NTP = ssDNA/pppN(pN)n-1 hybrid + (n-1) diphosphate.</text>
        <dbReference type="EC" id="2.7.7.101"/>
    </reaction>
</comment>
<dbReference type="GO" id="GO:0008270">
    <property type="term" value="F:zinc ion binding"/>
    <property type="evidence" value="ECO:0007669"/>
    <property type="project" value="UniProtKB-KW"/>
</dbReference>
<comment type="cofactor">
    <cofactor evidence="13">
        <name>Zn(2+)</name>
        <dbReference type="ChEBI" id="CHEBI:29105"/>
    </cofactor>
    <text evidence="13">Binds 1 zinc ion per monomer.</text>
</comment>
<keyword evidence="17" id="KW-1185">Reference proteome</keyword>
<dbReference type="EC" id="2.7.7.101" evidence="12"/>
<dbReference type="PIRSF" id="PIRSF002811">
    <property type="entry name" value="DnaG"/>
    <property type="match status" value="1"/>
</dbReference>
<dbReference type="InterPro" id="IPR006295">
    <property type="entry name" value="DNA_primase_DnaG"/>
</dbReference>
<evidence type="ECO:0000313" key="17">
    <source>
        <dbReference type="Proteomes" id="UP000603715"/>
    </source>
</evidence>
<dbReference type="GO" id="GO:0000428">
    <property type="term" value="C:DNA-directed RNA polymerase complex"/>
    <property type="evidence" value="ECO:0007669"/>
    <property type="project" value="UniProtKB-KW"/>
</dbReference>
<dbReference type="GO" id="GO:0006269">
    <property type="term" value="P:DNA replication, synthesis of primer"/>
    <property type="evidence" value="ECO:0007669"/>
    <property type="project" value="UniProtKB-UniRule"/>
</dbReference>
<gene>
    <name evidence="12 16" type="primary">dnaG</name>
    <name evidence="15" type="ORF">IEW27_14500</name>
    <name evidence="16" type="ORF">LNP80_06200</name>
</gene>
<dbReference type="InterPro" id="IPR050219">
    <property type="entry name" value="DnaG_primase"/>
</dbReference>
<reference evidence="16" key="1">
    <citation type="submission" date="2021-11" db="EMBL/GenBank/DDBJ databases">
        <title>Description of novel Chryseobacterium species.</title>
        <authorList>
            <person name="Saticioglu I.B."/>
            <person name="Ay H."/>
            <person name="Altun S."/>
            <person name="Duman M."/>
        </authorList>
    </citation>
    <scope>NUCLEOTIDE SEQUENCE</scope>
    <source>
        <strain evidence="16">C-39</strain>
    </source>
</reference>
<keyword evidence="11 12" id="KW-0804">Transcription</keyword>
<keyword evidence="6 13" id="KW-0479">Metal-binding</keyword>
<dbReference type="NCBIfam" id="TIGR01391">
    <property type="entry name" value="dnaG"/>
    <property type="match status" value="1"/>
</dbReference>
<keyword evidence="3 12" id="KW-0808">Transferase</keyword>
<reference evidence="15" key="3">
    <citation type="submission" date="2024-05" db="EMBL/GenBank/DDBJ databases">
        <title>Description of novel Chryseobacterium sp. strain C-2.</title>
        <authorList>
            <person name="Saticioglu I.B."/>
        </authorList>
    </citation>
    <scope>NUCLEOTIDE SEQUENCE</scope>
    <source>
        <strain evidence="15">C-2</strain>
    </source>
</reference>
<keyword evidence="2 12" id="KW-0639">Primosome</keyword>
<proteinExistence type="inferred from homology"/>
<dbReference type="InterPro" id="IPR030846">
    <property type="entry name" value="DnaG_bac"/>
</dbReference>
<dbReference type="InterPro" id="IPR002694">
    <property type="entry name" value="Znf_CHC2"/>
</dbReference>
<dbReference type="GO" id="GO:0003899">
    <property type="term" value="F:DNA-directed RNA polymerase activity"/>
    <property type="evidence" value="ECO:0007669"/>
    <property type="project" value="UniProtKB-UniRule"/>
</dbReference>
<dbReference type="Gene3D" id="3.90.580.10">
    <property type="entry name" value="Zinc finger, CHC2-type domain"/>
    <property type="match status" value="1"/>
</dbReference>
<comment type="caution">
    <text evidence="16">The sequence shown here is derived from an EMBL/GenBank/DDBJ whole genome shotgun (WGS) entry which is preliminary data.</text>
</comment>
<dbReference type="FunFam" id="3.90.580.10:FF:000001">
    <property type="entry name" value="DNA primase"/>
    <property type="match status" value="1"/>
</dbReference>
<evidence type="ECO:0000313" key="15">
    <source>
        <dbReference type="EMBL" id="MBD3905794.1"/>
    </source>
</evidence>
<dbReference type="AlphaFoldDB" id="A0A9Q3YQI3"/>
<evidence type="ECO:0000256" key="9">
    <source>
        <dbReference type="ARBA" id="ARBA00022842"/>
    </source>
</evidence>
<organism evidence="16 18">
    <name type="scientific">Chryseobacterium muglaense</name>
    <dbReference type="NCBI Taxonomy" id="2893752"/>
    <lineage>
        <taxon>Bacteria</taxon>
        <taxon>Pseudomonadati</taxon>
        <taxon>Bacteroidota</taxon>
        <taxon>Flavobacteriia</taxon>
        <taxon>Flavobacteriales</taxon>
        <taxon>Weeksellaceae</taxon>
        <taxon>Chryseobacterium group</taxon>
        <taxon>Chryseobacterium</taxon>
    </lineage>
</organism>
<keyword evidence="4 12" id="KW-0548">Nucleotidyltransferase</keyword>
<dbReference type="SMART" id="SM00400">
    <property type="entry name" value="ZnF_CHCC"/>
    <property type="match status" value="1"/>
</dbReference>
<evidence type="ECO:0000313" key="16">
    <source>
        <dbReference type="EMBL" id="MCC9033849.1"/>
    </source>
</evidence>
<dbReference type="InterPro" id="IPR036977">
    <property type="entry name" value="DNA_primase_Znf_CHC2"/>
</dbReference>
<evidence type="ECO:0000256" key="5">
    <source>
        <dbReference type="ARBA" id="ARBA00022705"/>
    </source>
</evidence>
<keyword evidence="7" id="KW-0863">Zinc-finger</keyword>
<dbReference type="HAMAP" id="MF_00974">
    <property type="entry name" value="DNA_primase_DnaG"/>
    <property type="match status" value="1"/>
</dbReference>
<dbReference type="Pfam" id="PF08275">
    <property type="entry name" value="DNAG_N"/>
    <property type="match status" value="1"/>
</dbReference>
<dbReference type="EMBL" id="JACXXP010000019">
    <property type="protein sequence ID" value="MBD3905794.1"/>
    <property type="molecule type" value="Genomic_DNA"/>
</dbReference>
<dbReference type="SMART" id="SM00493">
    <property type="entry name" value="TOPRIM"/>
    <property type="match status" value="1"/>
</dbReference>
<keyword evidence="1 12" id="KW-0240">DNA-directed RNA polymerase</keyword>
<evidence type="ECO:0000256" key="6">
    <source>
        <dbReference type="ARBA" id="ARBA00022723"/>
    </source>
</evidence>
<evidence type="ECO:0000256" key="11">
    <source>
        <dbReference type="ARBA" id="ARBA00023163"/>
    </source>
</evidence>
<dbReference type="Pfam" id="PF13155">
    <property type="entry name" value="Toprim_2"/>
    <property type="match status" value="1"/>
</dbReference>
<dbReference type="GO" id="GO:0003677">
    <property type="term" value="F:DNA binding"/>
    <property type="evidence" value="ECO:0007669"/>
    <property type="project" value="UniProtKB-KW"/>
</dbReference>
<keyword evidence="8 13" id="KW-0862">Zinc</keyword>
<evidence type="ECO:0000259" key="14">
    <source>
        <dbReference type="PROSITE" id="PS50880"/>
    </source>
</evidence>
<dbReference type="InterPro" id="IPR019475">
    <property type="entry name" value="DNA_primase_DnaB-bd"/>
</dbReference>
<dbReference type="InterPro" id="IPR006171">
    <property type="entry name" value="TOPRIM_dom"/>
</dbReference>
<evidence type="ECO:0000256" key="10">
    <source>
        <dbReference type="ARBA" id="ARBA00023125"/>
    </source>
</evidence>
<dbReference type="SUPFAM" id="SSF56731">
    <property type="entry name" value="DNA primase core"/>
    <property type="match status" value="1"/>
</dbReference>
<evidence type="ECO:0000313" key="18">
    <source>
        <dbReference type="Proteomes" id="UP001107960"/>
    </source>
</evidence>
<dbReference type="Pfam" id="PF10410">
    <property type="entry name" value="DnaB_bind"/>
    <property type="match status" value="1"/>
</dbReference>
<dbReference type="FunFam" id="3.40.1360.10:FF:000002">
    <property type="entry name" value="DNA primase"/>
    <property type="match status" value="1"/>
</dbReference>
<comment type="caution">
    <text evidence="12">Lacks conserved residue(s) required for the propagation of feature annotation.</text>
</comment>
<keyword evidence="9" id="KW-0460">Magnesium</keyword>
<evidence type="ECO:0000256" key="1">
    <source>
        <dbReference type="ARBA" id="ARBA00022478"/>
    </source>
</evidence>
<sequence length="661" mass="76265">MISKETIDKIFSTIRVEEIVGEYVQLKRAGSNFKGLSPFHEEKSPSFVVSPSKQIWKDFSTGKGGTAISFLMEIENFTYPEALRHAAKKYGIEIAEDQREFSEEAKNAQSEKDILYKIHEVANDYFQNILWENEEGRAIGLSYFRERELKDDIIKKFQLGFSPEKKNSFTEYAIEKGYTKEILEKSGLSIFPENAPNGIDRFRERVMFPIHSFSGRVLGFGARILRNNIKTAKYLNSPETEIYHKSNVLYGLNQSKQAISRKNICLLVEGYMDVISLHMSGIENVVASSGTSLTTEQIKLIKRLTENVTILFDGDNAGIKASFRSIDMLLTEGMNIRVLLFPDGDDPDSFARKHPQEYVEKFIENQALDFIDFKAEILLKEVGNDPIKKAEAIRDIVKSVGFVQNALKREVYLKEVSNKFGLSEQSLFNELDVQRQVNQNHHQHAQQQKENAAPVKMEIVPLDEEKGDPYLYDVLFMENKLVDHMLMFGDFVLKRTDDNNTDYQITVIEEILHHFEEEQYQFLVKGNEIIIDQVKEGIQNDELRSGSFFVSFMDEQITTKVVDALIPLDDLENWGSRNIHPPNYGDKVAEQIKGDVLLHKYRYIDYLIKETIAELEKYSNTDEVKYFELIKKITLLKQASMRLSDIIEYSPIKGIYVDRKR</sequence>
<dbReference type="SUPFAM" id="SSF57783">
    <property type="entry name" value="Zinc beta-ribbon"/>
    <property type="match status" value="1"/>
</dbReference>
<dbReference type="Proteomes" id="UP001107960">
    <property type="component" value="Unassembled WGS sequence"/>
</dbReference>
<evidence type="ECO:0000256" key="7">
    <source>
        <dbReference type="ARBA" id="ARBA00022771"/>
    </source>
</evidence>
<dbReference type="Gene3D" id="3.90.980.10">
    <property type="entry name" value="DNA primase, catalytic core, N-terminal domain"/>
    <property type="match status" value="1"/>
</dbReference>
<dbReference type="RefSeq" id="WP_191180226.1">
    <property type="nucleotide sequence ID" value="NZ_JACXXP010000019.1"/>
</dbReference>
<name>A0A9Q3YQI3_9FLAO</name>
<reference evidence="17" key="2">
    <citation type="submission" date="2023-07" db="EMBL/GenBank/DDBJ databases">
        <title>Description of novel Chryseobacterium sp. strain C-2.</title>
        <authorList>
            <person name="Saticioglu I.B."/>
        </authorList>
    </citation>
    <scope>NUCLEOTIDE SEQUENCE [LARGE SCALE GENOMIC DNA]</scope>
    <source>
        <strain evidence="17">C-2</strain>
    </source>
</reference>
<evidence type="ECO:0000256" key="4">
    <source>
        <dbReference type="ARBA" id="ARBA00022695"/>
    </source>
</evidence>
<feature type="domain" description="Toprim" evidence="14">
    <location>
        <begin position="263"/>
        <end position="344"/>
    </location>
</feature>
<dbReference type="PANTHER" id="PTHR30313:SF2">
    <property type="entry name" value="DNA PRIMASE"/>
    <property type="match status" value="1"/>
</dbReference>
<comment type="subunit">
    <text evidence="12">Monomer. Interacts with DnaB.</text>
</comment>
<dbReference type="InterPro" id="IPR037068">
    <property type="entry name" value="DNA_primase_core_N_sf"/>
</dbReference>
<dbReference type="Gene3D" id="3.40.1360.10">
    <property type="match status" value="1"/>
</dbReference>
<keyword evidence="5 12" id="KW-0235">DNA replication</keyword>
<dbReference type="Pfam" id="PF01807">
    <property type="entry name" value="Zn_ribbon_DnaG"/>
    <property type="match status" value="1"/>
</dbReference>
<dbReference type="CDD" id="cd03364">
    <property type="entry name" value="TOPRIM_DnaG_primases"/>
    <property type="match status" value="1"/>
</dbReference>
<dbReference type="GO" id="GO:1990077">
    <property type="term" value="C:primosome complex"/>
    <property type="evidence" value="ECO:0007669"/>
    <property type="project" value="UniProtKB-KW"/>
</dbReference>
<dbReference type="Proteomes" id="UP000603715">
    <property type="component" value="Unassembled WGS sequence"/>
</dbReference>
<dbReference type="InterPro" id="IPR034151">
    <property type="entry name" value="TOPRIM_DnaG_bac"/>
</dbReference>
<evidence type="ECO:0000256" key="3">
    <source>
        <dbReference type="ARBA" id="ARBA00022679"/>
    </source>
</evidence>
<dbReference type="PROSITE" id="PS50880">
    <property type="entry name" value="TOPRIM"/>
    <property type="match status" value="1"/>
</dbReference>
<evidence type="ECO:0000256" key="13">
    <source>
        <dbReference type="PIRNR" id="PIRNR002811"/>
    </source>
</evidence>
<dbReference type="GO" id="GO:0005737">
    <property type="term" value="C:cytoplasm"/>
    <property type="evidence" value="ECO:0007669"/>
    <property type="project" value="TreeGrafter"/>
</dbReference>
<protein>
    <recommendedName>
        <fullName evidence="12 13">DNA primase</fullName>
        <ecNumber evidence="12">2.7.7.101</ecNumber>
    </recommendedName>
</protein>